<dbReference type="EMBL" id="VICG01000007">
    <property type="protein sequence ID" value="KAA8570083.1"/>
    <property type="molecule type" value="Genomic_DNA"/>
</dbReference>
<organism evidence="2 3">
    <name type="scientific">Monilinia fructicola</name>
    <name type="common">Brown rot fungus</name>
    <name type="synonym">Ciboria fructicola</name>
    <dbReference type="NCBI Taxonomy" id="38448"/>
    <lineage>
        <taxon>Eukaryota</taxon>
        <taxon>Fungi</taxon>
        <taxon>Dikarya</taxon>
        <taxon>Ascomycota</taxon>
        <taxon>Pezizomycotina</taxon>
        <taxon>Leotiomycetes</taxon>
        <taxon>Helotiales</taxon>
        <taxon>Sclerotiniaceae</taxon>
        <taxon>Monilinia</taxon>
    </lineage>
</organism>
<keyword evidence="1" id="KW-1133">Transmembrane helix</keyword>
<evidence type="ECO:0000313" key="2">
    <source>
        <dbReference type="EMBL" id="KAA8570083.1"/>
    </source>
</evidence>
<dbReference type="OrthoDB" id="3534339at2759"/>
<dbReference type="Proteomes" id="UP000322873">
    <property type="component" value="Unassembled WGS sequence"/>
</dbReference>
<feature type="transmembrane region" description="Helical" evidence="1">
    <location>
        <begin position="14"/>
        <end position="38"/>
    </location>
</feature>
<evidence type="ECO:0000313" key="3">
    <source>
        <dbReference type="Proteomes" id="UP000322873"/>
    </source>
</evidence>
<dbReference type="VEuPathDB" id="FungiDB:MFRU_005g02290"/>
<protein>
    <submittedName>
        <fullName evidence="2">Uncharacterized protein</fullName>
    </submittedName>
</protein>
<keyword evidence="3" id="KW-1185">Reference proteome</keyword>
<sequence>MLANFSYLLTSKSITLYILYTLHVMLGTSLVFTALYTYGVHSSKAMARAAALEASMQTSVNGISMIGKGLNDSGSAVEFEEEMDELNEMDIAIGGLDGTNGMRKAKSVVGLSTERDARGNKSTGIECGNVNGEVKFREICYGGNVKEGAGMNIPMLGEKRMTVEIS</sequence>
<keyword evidence="1" id="KW-0812">Transmembrane</keyword>
<evidence type="ECO:0000256" key="1">
    <source>
        <dbReference type="SAM" id="Phobius"/>
    </source>
</evidence>
<gene>
    <name evidence="2" type="ORF">EYC84_002417</name>
</gene>
<name>A0A5M9JNU1_MONFR</name>
<proteinExistence type="predicted"/>
<comment type="caution">
    <text evidence="2">The sequence shown here is derived from an EMBL/GenBank/DDBJ whole genome shotgun (WGS) entry which is preliminary data.</text>
</comment>
<keyword evidence="1" id="KW-0472">Membrane</keyword>
<reference evidence="2 3" key="1">
    <citation type="submission" date="2019-06" db="EMBL/GenBank/DDBJ databases">
        <title>Genome Sequence of the Brown Rot Fungal Pathogen Monilinia fructicola.</title>
        <authorList>
            <person name="De Miccolis Angelini R.M."/>
            <person name="Landi L."/>
            <person name="Abate D."/>
            <person name="Pollastro S."/>
            <person name="Romanazzi G."/>
            <person name="Faretra F."/>
        </authorList>
    </citation>
    <scope>NUCLEOTIDE SEQUENCE [LARGE SCALE GENOMIC DNA]</scope>
    <source>
        <strain evidence="2 3">Mfrc123</strain>
    </source>
</reference>
<dbReference type="AlphaFoldDB" id="A0A5M9JNU1"/>
<accession>A0A5M9JNU1</accession>